<evidence type="ECO:0000313" key="1">
    <source>
        <dbReference type="EMBL" id="KAH6925404.1"/>
    </source>
</evidence>
<dbReference type="EMBL" id="CM023487">
    <property type="protein sequence ID" value="KAH6925404.1"/>
    <property type="molecule type" value="Genomic_DNA"/>
</dbReference>
<organism evidence="1 2">
    <name type="scientific">Hyalomma asiaticum</name>
    <name type="common">Tick</name>
    <dbReference type="NCBI Taxonomy" id="266040"/>
    <lineage>
        <taxon>Eukaryota</taxon>
        <taxon>Metazoa</taxon>
        <taxon>Ecdysozoa</taxon>
        <taxon>Arthropoda</taxon>
        <taxon>Chelicerata</taxon>
        <taxon>Arachnida</taxon>
        <taxon>Acari</taxon>
        <taxon>Parasitiformes</taxon>
        <taxon>Ixodida</taxon>
        <taxon>Ixodoidea</taxon>
        <taxon>Ixodidae</taxon>
        <taxon>Hyalomminae</taxon>
        <taxon>Hyalomma</taxon>
    </lineage>
</organism>
<reference evidence="1" key="1">
    <citation type="submission" date="2020-05" db="EMBL/GenBank/DDBJ databases">
        <title>Large-scale comparative analyses of tick genomes elucidate their genetic diversity and vector capacities.</title>
        <authorList>
            <person name="Jia N."/>
            <person name="Wang J."/>
            <person name="Shi W."/>
            <person name="Du L."/>
            <person name="Sun Y."/>
            <person name="Zhan W."/>
            <person name="Jiang J."/>
            <person name="Wang Q."/>
            <person name="Zhang B."/>
            <person name="Ji P."/>
            <person name="Sakyi L.B."/>
            <person name="Cui X."/>
            <person name="Yuan T."/>
            <person name="Jiang B."/>
            <person name="Yang W."/>
            <person name="Lam T.T.-Y."/>
            <person name="Chang Q."/>
            <person name="Ding S."/>
            <person name="Wang X."/>
            <person name="Zhu J."/>
            <person name="Ruan X."/>
            <person name="Zhao L."/>
            <person name="Wei J."/>
            <person name="Que T."/>
            <person name="Du C."/>
            <person name="Cheng J."/>
            <person name="Dai P."/>
            <person name="Han X."/>
            <person name="Huang E."/>
            <person name="Gao Y."/>
            <person name="Liu J."/>
            <person name="Shao H."/>
            <person name="Ye R."/>
            <person name="Li L."/>
            <person name="Wei W."/>
            <person name="Wang X."/>
            <person name="Wang C."/>
            <person name="Yang T."/>
            <person name="Huo Q."/>
            <person name="Li W."/>
            <person name="Guo W."/>
            <person name="Chen H."/>
            <person name="Zhou L."/>
            <person name="Ni X."/>
            <person name="Tian J."/>
            <person name="Zhou Y."/>
            <person name="Sheng Y."/>
            <person name="Liu T."/>
            <person name="Pan Y."/>
            <person name="Xia L."/>
            <person name="Li J."/>
            <person name="Zhao F."/>
            <person name="Cao W."/>
        </authorList>
    </citation>
    <scope>NUCLEOTIDE SEQUENCE</scope>
    <source>
        <strain evidence="1">Hyas-2018</strain>
    </source>
</reference>
<comment type="caution">
    <text evidence="1">The sequence shown here is derived from an EMBL/GenBank/DDBJ whole genome shotgun (WGS) entry which is preliminary data.</text>
</comment>
<gene>
    <name evidence="1" type="ORF">HPB50_004950</name>
</gene>
<sequence length="160" mass="17418">MELALCAAAIFVVSAVVVYVVSVFGTRQKTYEEAVAEARRRTLEEDAAHQQARQHHKRPSETHLSVSAPSAKRDTGLTYVTSSGPVLLGGTANFGPMLRTRRAKSGRVTSAKVWMKLPEVPDFFGISARKCGSVRCQMNSVVLLAKRESTWNCLAANPGQ</sequence>
<keyword evidence="2" id="KW-1185">Reference proteome</keyword>
<dbReference type="Proteomes" id="UP000821845">
    <property type="component" value="Chromosome 7"/>
</dbReference>
<evidence type="ECO:0000313" key="2">
    <source>
        <dbReference type="Proteomes" id="UP000821845"/>
    </source>
</evidence>
<proteinExistence type="predicted"/>
<protein>
    <submittedName>
        <fullName evidence="1">Uncharacterized protein</fullName>
    </submittedName>
</protein>
<name>A0ACB7RY15_HYAAI</name>
<accession>A0ACB7RY15</accession>